<keyword evidence="4" id="KW-1133">Transmembrane helix</keyword>
<protein>
    <submittedName>
        <fullName evidence="6">Histidine kinase</fullName>
    </submittedName>
</protein>
<dbReference type="CDD" id="cd16917">
    <property type="entry name" value="HATPase_UhpB-NarQ-NarX-like"/>
    <property type="match status" value="1"/>
</dbReference>
<gene>
    <name evidence="6" type="ORF">AB0I48_18750</name>
</gene>
<dbReference type="Pfam" id="PF07730">
    <property type="entry name" value="HisKA_3"/>
    <property type="match status" value="1"/>
</dbReference>
<dbReference type="PANTHER" id="PTHR24421">
    <property type="entry name" value="NITRATE/NITRITE SENSOR PROTEIN NARX-RELATED"/>
    <property type="match status" value="1"/>
</dbReference>
<evidence type="ECO:0000256" key="1">
    <source>
        <dbReference type="ARBA" id="ARBA00022679"/>
    </source>
</evidence>
<keyword evidence="7" id="KW-1185">Reference proteome</keyword>
<evidence type="ECO:0000313" key="7">
    <source>
        <dbReference type="Proteomes" id="UP001551695"/>
    </source>
</evidence>
<sequence>MSTTRPRSAVADRAVRFGAAALDDNRRSWFGALIAVAWLSYLIGPIVRNWREGEHANAAWASVTLFAYAAVILGSFVVFRGTRRRDPLVDPPVDHRVWPVLAAMTLCTVILVALLGAAALPTAIYISVVAIFHLPSRESGYVSVVVVLAMLLVPVALPDLRAVPFYVAFVPTVIWAARQLGLRGERLSELARRQKAELAIVAERNRVARDVHDILGHSLTVITVKTELAQRLLDVDIERARAELADVERLAREALGGVRDTVGGLREVTLRAELANAASALAAADIAADLPDPANLPDGDNELFGWVLRETVTNVVRHSAARHCTVIVTATSIDVIDDGRGLGPDAGTGSGLAGLRERTRAAGATMALSIPAGGGVHVAVTVPKQLAP</sequence>
<name>A0ABV3FWP3_9NOCA</name>
<dbReference type="SUPFAM" id="SSF55874">
    <property type="entry name" value="ATPase domain of HSP90 chaperone/DNA topoisomerase II/histidine kinase"/>
    <property type="match status" value="1"/>
</dbReference>
<evidence type="ECO:0000256" key="4">
    <source>
        <dbReference type="SAM" id="Phobius"/>
    </source>
</evidence>
<keyword evidence="4" id="KW-0812">Transmembrane</keyword>
<feature type="domain" description="Histidine kinase/HSP90-like ATPase" evidence="5">
    <location>
        <begin position="299"/>
        <end position="386"/>
    </location>
</feature>
<dbReference type="InterPro" id="IPR050482">
    <property type="entry name" value="Sensor_HK_TwoCompSys"/>
</dbReference>
<dbReference type="RefSeq" id="WP_357785256.1">
    <property type="nucleotide sequence ID" value="NZ_JBFAKC010000007.1"/>
</dbReference>
<feature type="transmembrane region" description="Helical" evidence="4">
    <location>
        <begin position="99"/>
        <end position="132"/>
    </location>
</feature>
<evidence type="ECO:0000256" key="2">
    <source>
        <dbReference type="ARBA" id="ARBA00022777"/>
    </source>
</evidence>
<proteinExistence type="predicted"/>
<dbReference type="InterPro" id="IPR003594">
    <property type="entry name" value="HATPase_dom"/>
</dbReference>
<dbReference type="PANTHER" id="PTHR24421:SF63">
    <property type="entry name" value="SENSOR HISTIDINE KINASE DESK"/>
    <property type="match status" value="1"/>
</dbReference>
<dbReference type="GO" id="GO:0016301">
    <property type="term" value="F:kinase activity"/>
    <property type="evidence" value="ECO:0007669"/>
    <property type="project" value="UniProtKB-KW"/>
</dbReference>
<dbReference type="EMBL" id="JBFAKC010000007">
    <property type="protein sequence ID" value="MEV0709606.1"/>
    <property type="molecule type" value="Genomic_DNA"/>
</dbReference>
<keyword evidence="2 6" id="KW-0418">Kinase</keyword>
<dbReference type="Proteomes" id="UP001551695">
    <property type="component" value="Unassembled WGS sequence"/>
</dbReference>
<keyword evidence="4" id="KW-0472">Membrane</keyword>
<dbReference type="Gene3D" id="3.30.565.10">
    <property type="entry name" value="Histidine kinase-like ATPase, C-terminal domain"/>
    <property type="match status" value="1"/>
</dbReference>
<feature type="transmembrane region" description="Helical" evidence="4">
    <location>
        <begin position="163"/>
        <end position="182"/>
    </location>
</feature>
<evidence type="ECO:0000259" key="5">
    <source>
        <dbReference type="SMART" id="SM00387"/>
    </source>
</evidence>
<keyword evidence="1" id="KW-0808">Transferase</keyword>
<organism evidence="6 7">
    <name type="scientific">Nocardia aurea</name>
    <dbReference type="NCBI Taxonomy" id="2144174"/>
    <lineage>
        <taxon>Bacteria</taxon>
        <taxon>Bacillati</taxon>
        <taxon>Actinomycetota</taxon>
        <taxon>Actinomycetes</taxon>
        <taxon>Mycobacteriales</taxon>
        <taxon>Nocardiaceae</taxon>
        <taxon>Nocardia</taxon>
    </lineage>
</organism>
<comment type="caution">
    <text evidence="6">The sequence shown here is derived from an EMBL/GenBank/DDBJ whole genome shotgun (WGS) entry which is preliminary data.</text>
</comment>
<dbReference type="InterPro" id="IPR011712">
    <property type="entry name" value="Sig_transdc_His_kin_sub3_dim/P"/>
</dbReference>
<dbReference type="Pfam" id="PF02518">
    <property type="entry name" value="HATPase_c"/>
    <property type="match status" value="1"/>
</dbReference>
<feature type="transmembrane region" description="Helical" evidence="4">
    <location>
        <begin position="59"/>
        <end position="79"/>
    </location>
</feature>
<dbReference type="Gene3D" id="1.20.5.1930">
    <property type="match status" value="1"/>
</dbReference>
<feature type="transmembrane region" description="Helical" evidence="4">
    <location>
        <begin position="29"/>
        <end position="47"/>
    </location>
</feature>
<accession>A0ABV3FWP3</accession>
<dbReference type="SMART" id="SM00387">
    <property type="entry name" value="HATPase_c"/>
    <property type="match status" value="1"/>
</dbReference>
<keyword evidence="3" id="KW-0902">Two-component regulatory system</keyword>
<evidence type="ECO:0000313" key="6">
    <source>
        <dbReference type="EMBL" id="MEV0709606.1"/>
    </source>
</evidence>
<reference evidence="6 7" key="1">
    <citation type="submission" date="2024-06" db="EMBL/GenBank/DDBJ databases">
        <title>The Natural Products Discovery Center: Release of the First 8490 Sequenced Strains for Exploring Actinobacteria Biosynthetic Diversity.</title>
        <authorList>
            <person name="Kalkreuter E."/>
            <person name="Kautsar S.A."/>
            <person name="Yang D."/>
            <person name="Bader C.D."/>
            <person name="Teijaro C.N."/>
            <person name="Fluegel L."/>
            <person name="Davis C.M."/>
            <person name="Simpson J.R."/>
            <person name="Lauterbach L."/>
            <person name="Steele A.D."/>
            <person name="Gui C."/>
            <person name="Meng S."/>
            <person name="Li G."/>
            <person name="Viehrig K."/>
            <person name="Ye F."/>
            <person name="Su P."/>
            <person name="Kiefer A.F."/>
            <person name="Nichols A."/>
            <person name="Cepeda A.J."/>
            <person name="Yan W."/>
            <person name="Fan B."/>
            <person name="Jiang Y."/>
            <person name="Adhikari A."/>
            <person name="Zheng C.-J."/>
            <person name="Schuster L."/>
            <person name="Cowan T.M."/>
            <person name="Smanski M.J."/>
            <person name="Chevrette M.G."/>
            <person name="De Carvalho L.P.S."/>
            <person name="Shen B."/>
        </authorList>
    </citation>
    <scope>NUCLEOTIDE SEQUENCE [LARGE SCALE GENOMIC DNA]</scope>
    <source>
        <strain evidence="6 7">NPDC050403</strain>
    </source>
</reference>
<dbReference type="InterPro" id="IPR036890">
    <property type="entry name" value="HATPase_C_sf"/>
</dbReference>
<feature type="transmembrane region" description="Helical" evidence="4">
    <location>
        <begin position="139"/>
        <end position="157"/>
    </location>
</feature>
<evidence type="ECO:0000256" key="3">
    <source>
        <dbReference type="ARBA" id="ARBA00023012"/>
    </source>
</evidence>